<dbReference type="PATRIC" id="fig|1330330.3.peg.1132"/>
<reference evidence="1 2" key="1">
    <citation type="submission" date="2015-04" db="EMBL/GenBank/DDBJ databases">
        <title>Complete Genome Sequence of Kosmotoga pacifica SLHLJ1.</title>
        <authorList>
            <person name="Jiang L.J."/>
            <person name="Shao Z.Z."/>
            <person name="Jebbar M."/>
        </authorList>
    </citation>
    <scope>NUCLEOTIDE SEQUENCE [LARGE SCALE GENOMIC DNA]</scope>
    <source>
        <strain evidence="1 2">SLHLJ1</strain>
    </source>
</reference>
<protein>
    <recommendedName>
        <fullName evidence="3">GrpB family protein</fullName>
    </recommendedName>
</protein>
<dbReference type="Pfam" id="PF04229">
    <property type="entry name" value="GrpB"/>
    <property type="match status" value="1"/>
</dbReference>
<accession>A0A0G2ZEX4</accession>
<dbReference type="InterPro" id="IPR043519">
    <property type="entry name" value="NT_sf"/>
</dbReference>
<dbReference type="InterPro" id="IPR007344">
    <property type="entry name" value="GrpB/CoaE"/>
</dbReference>
<dbReference type="Gene3D" id="3.30.460.10">
    <property type="entry name" value="Beta Polymerase, domain 2"/>
    <property type="match status" value="1"/>
</dbReference>
<dbReference type="STRING" id="1330330.IX53_05615"/>
<sequence>MCDNEPVEIVSYDPVWPELFEREKVKLLNVLGESVQIEHIGSTSVVGLCAKPIIDIMIGLRNLSGVWKYIDSIMCLGYTYVPEYEKLMPERRYFRKKGFHIHMVEKESPFWKSHIFFRDFLRKHPETAKEYCELKKKLAKKYRNEREKYTDAKGPFIQNILKNLSGIGGKNK</sequence>
<organism evidence="1 2">
    <name type="scientific">Kosmotoga pacifica</name>
    <dbReference type="NCBI Taxonomy" id="1330330"/>
    <lineage>
        <taxon>Bacteria</taxon>
        <taxon>Thermotogati</taxon>
        <taxon>Thermotogota</taxon>
        <taxon>Thermotogae</taxon>
        <taxon>Kosmotogales</taxon>
        <taxon>Kosmotogaceae</taxon>
        <taxon>Kosmotoga</taxon>
    </lineage>
</organism>
<dbReference type="EMBL" id="CP011232">
    <property type="protein sequence ID" value="AKI97383.1"/>
    <property type="molecule type" value="Genomic_DNA"/>
</dbReference>
<dbReference type="PANTHER" id="PTHR34822">
    <property type="entry name" value="GRPB DOMAIN PROTEIN (AFU_ORTHOLOGUE AFUA_1G01530)"/>
    <property type="match status" value="1"/>
</dbReference>
<evidence type="ECO:0000313" key="1">
    <source>
        <dbReference type="EMBL" id="AKI97383.1"/>
    </source>
</evidence>
<dbReference type="OrthoDB" id="9799092at2"/>
<gene>
    <name evidence="1" type="ORF">IX53_05615</name>
</gene>
<name>A0A0G2ZEX4_9BACT</name>
<keyword evidence="2" id="KW-1185">Reference proteome</keyword>
<proteinExistence type="predicted"/>
<evidence type="ECO:0000313" key="2">
    <source>
        <dbReference type="Proteomes" id="UP000035159"/>
    </source>
</evidence>
<dbReference type="Proteomes" id="UP000035159">
    <property type="component" value="Chromosome"/>
</dbReference>
<dbReference type="RefSeq" id="WP_047754517.1">
    <property type="nucleotide sequence ID" value="NZ_CAJUHA010000015.1"/>
</dbReference>
<dbReference type="AlphaFoldDB" id="A0A0G2ZEX4"/>
<dbReference type="PANTHER" id="PTHR34822:SF1">
    <property type="entry name" value="GRPB FAMILY PROTEIN"/>
    <property type="match status" value="1"/>
</dbReference>
<evidence type="ECO:0008006" key="3">
    <source>
        <dbReference type="Google" id="ProtNLM"/>
    </source>
</evidence>
<dbReference type="KEGG" id="kpf:IX53_05615"/>
<dbReference type="SUPFAM" id="SSF81301">
    <property type="entry name" value="Nucleotidyltransferase"/>
    <property type="match status" value="1"/>
</dbReference>